<keyword evidence="2" id="KW-1133">Transmembrane helix</keyword>
<accession>A0A6N6VHH6</accession>
<feature type="region of interest" description="Disordered" evidence="1">
    <location>
        <begin position="62"/>
        <end position="87"/>
    </location>
</feature>
<organism evidence="3 4">
    <name type="scientific">Parvibaculum sedimenti</name>
    <dbReference type="NCBI Taxonomy" id="2608632"/>
    <lineage>
        <taxon>Bacteria</taxon>
        <taxon>Pseudomonadati</taxon>
        <taxon>Pseudomonadota</taxon>
        <taxon>Alphaproteobacteria</taxon>
        <taxon>Hyphomicrobiales</taxon>
        <taxon>Parvibaculaceae</taxon>
        <taxon>Parvibaculum</taxon>
    </lineage>
</organism>
<evidence type="ECO:0000256" key="1">
    <source>
        <dbReference type="SAM" id="MobiDB-lite"/>
    </source>
</evidence>
<evidence type="ECO:0000256" key="2">
    <source>
        <dbReference type="SAM" id="Phobius"/>
    </source>
</evidence>
<dbReference type="EMBL" id="WESC01000007">
    <property type="protein sequence ID" value="KAB7740211.1"/>
    <property type="molecule type" value="Genomic_DNA"/>
</dbReference>
<dbReference type="Proteomes" id="UP000468901">
    <property type="component" value="Unassembled WGS sequence"/>
</dbReference>
<keyword evidence="2" id="KW-0472">Membrane</keyword>
<keyword evidence="4" id="KW-1185">Reference proteome</keyword>
<dbReference type="AlphaFoldDB" id="A0A6N6VHH6"/>
<gene>
    <name evidence="3" type="ORF">F2P47_09400</name>
</gene>
<dbReference type="RefSeq" id="WP_152216096.1">
    <property type="nucleotide sequence ID" value="NZ_WESC01000007.1"/>
</dbReference>
<evidence type="ECO:0000313" key="4">
    <source>
        <dbReference type="Proteomes" id="UP000468901"/>
    </source>
</evidence>
<name>A0A6N6VHH6_9HYPH</name>
<feature type="transmembrane region" description="Helical" evidence="2">
    <location>
        <begin position="35"/>
        <end position="57"/>
    </location>
</feature>
<feature type="region of interest" description="Disordered" evidence="1">
    <location>
        <begin position="1"/>
        <end position="31"/>
    </location>
</feature>
<keyword evidence="2" id="KW-0812">Transmembrane</keyword>
<comment type="caution">
    <text evidence="3">The sequence shown here is derived from an EMBL/GenBank/DDBJ whole genome shotgun (WGS) entry which is preliminary data.</text>
</comment>
<evidence type="ECO:0000313" key="3">
    <source>
        <dbReference type="EMBL" id="KAB7740211.1"/>
    </source>
</evidence>
<protein>
    <submittedName>
        <fullName evidence="3">Uncharacterized protein</fullName>
    </submittedName>
</protein>
<feature type="compositionally biased region" description="Basic and acidic residues" evidence="1">
    <location>
        <begin position="16"/>
        <end position="31"/>
    </location>
</feature>
<proteinExistence type="predicted"/>
<reference evidence="3 4" key="1">
    <citation type="submission" date="2019-09" db="EMBL/GenBank/DDBJ databases">
        <title>Parvibaculum sedimenti sp. nov., isolated from sediment.</title>
        <authorList>
            <person name="Wang Y."/>
        </authorList>
    </citation>
    <scope>NUCLEOTIDE SEQUENCE [LARGE SCALE GENOMIC DNA]</scope>
    <source>
        <strain evidence="3 4">HXT-9</strain>
    </source>
</reference>
<sequence>MPERNIEPYSSLPAPRSEEPVSSHGSDDRSGPVEAFWETLAILTIVFMLVIVVNITLETLQSSQMKPPAHNTIMSPAGSAEHLAPRN</sequence>